<proteinExistence type="inferred from homology"/>
<evidence type="ECO:0000256" key="11">
    <source>
        <dbReference type="ARBA" id="ARBA00023136"/>
    </source>
</evidence>
<sequence>MEKTIGNELIDSITTDQNNENGEDKPPQNLKHSPSEVELKDFNRSFGNLTEKLQIDFTVPENLEFFIAMALCHSVIPEIDSNGSISYSSSSPDEIALVNAASIYGIKFHSRTPHSMSIIVNGEERSYHLLNVLEFSSDRKRMSVIVKEFNSQDIILYCKGADTAILPLLSDTHDKEILKLDEDALRRFSCSGLRTLCIAKKIIPTVEYEQWNLLFKKASIAIEDRVEKVGEVSTLIEKDWTLMGVTGIEDKLQYNVASTITTISRAHIKIWMLTGDKQETAINIGISCKLLEGLDILLLNESSSKDALQELINTHIQRIEYERSLESTGAGAGKRGYAIVVDGSTLSIAITKELEDSFYKLTSLCTSVVCCRVTPFQKSEVVRIVKDRTKSITLAIGDGANDVSMIQKAHIGVGISGKEGRQAVLASDFAISQFRFLERLVLVHGRYNYKRLCLLICYFFFKNLVCSLLQFWFSTNTQFSGQTFYDAANILGYNLIFTSLPIIVIGVFEKDIDSSYLRKYPTLYRECQLGKSFNHKIFWAWIALGIYCSSVIYFFSSRIFGNAPTDTSGKIGGLYQTSAAGFTYLVFVVNLLLCLVISSWTWLHHLTIWGTLAVYWILECLYSYIYVSYTNYFYLVFLQLVEQPLFYFTFIITVVIALLPAYVTSFVYRNFFTQPIHVAQEIQREDKKAISQKLKMLHNI</sequence>
<evidence type="ECO:0000256" key="10">
    <source>
        <dbReference type="ARBA" id="ARBA00022989"/>
    </source>
</evidence>
<dbReference type="EC" id="7.6.2.1" evidence="15"/>
<dbReference type="Gene3D" id="3.40.50.1000">
    <property type="entry name" value="HAD superfamily/HAD-like"/>
    <property type="match status" value="1"/>
</dbReference>
<dbReference type="InterPro" id="IPR001757">
    <property type="entry name" value="P_typ_ATPase"/>
</dbReference>
<comment type="catalytic activity">
    <reaction evidence="12 15">
        <text>ATP + H2O + phospholipidSide 1 = ADP + phosphate + phospholipidSide 2.</text>
        <dbReference type="EC" id="7.6.2.1"/>
    </reaction>
</comment>
<feature type="binding site" evidence="13">
    <location>
        <position position="135"/>
    </location>
    <ligand>
        <name>ATP</name>
        <dbReference type="ChEBI" id="CHEBI:30616"/>
    </ligand>
</feature>
<comment type="caution">
    <text evidence="18">The sequence shown here is derived from an EMBL/GenBank/DDBJ whole genome shotgun (WGS) entry which is preliminary data.</text>
</comment>
<feature type="region of interest" description="Disordered" evidence="16">
    <location>
        <begin position="1"/>
        <end position="33"/>
    </location>
</feature>
<dbReference type="GO" id="GO:0005886">
    <property type="term" value="C:plasma membrane"/>
    <property type="evidence" value="ECO:0007669"/>
    <property type="project" value="TreeGrafter"/>
</dbReference>
<dbReference type="GO" id="GO:0012505">
    <property type="term" value="C:endomembrane system"/>
    <property type="evidence" value="ECO:0007669"/>
    <property type="project" value="UniProtKB-SubCell"/>
</dbReference>
<keyword evidence="19" id="KW-1185">Reference proteome</keyword>
<feature type="transmembrane region" description="Helical" evidence="15">
    <location>
        <begin position="606"/>
        <end position="625"/>
    </location>
</feature>
<dbReference type="InterPro" id="IPR023298">
    <property type="entry name" value="ATPase_P-typ_TM_dom_sf"/>
</dbReference>
<dbReference type="EMBL" id="ADBJ01000043">
    <property type="protein sequence ID" value="EFA77252.1"/>
    <property type="molecule type" value="Genomic_DNA"/>
</dbReference>
<feature type="binding site" evidence="13">
    <location>
        <position position="401"/>
    </location>
    <ligand>
        <name>ATP</name>
        <dbReference type="ChEBI" id="CHEBI:30616"/>
    </ligand>
</feature>
<evidence type="ECO:0000256" key="12">
    <source>
        <dbReference type="ARBA" id="ARBA00034036"/>
    </source>
</evidence>
<keyword evidence="10 15" id="KW-1133">Transmembrane helix</keyword>
<accession>D3BMP0</accession>
<evidence type="ECO:0000256" key="8">
    <source>
        <dbReference type="ARBA" id="ARBA00022842"/>
    </source>
</evidence>
<dbReference type="PANTHER" id="PTHR24092:SF180">
    <property type="entry name" value="PHOSPHOLIPID-TRANSPORTING ATPASE DNF1-RELATED"/>
    <property type="match status" value="1"/>
</dbReference>
<dbReference type="AlphaFoldDB" id="D3BMP0"/>
<dbReference type="GO" id="GO:0005524">
    <property type="term" value="F:ATP binding"/>
    <property type="evidence" value="ECO:0007669"/>
    <property type="project" value="UniProtKB-UniRule"/>
</dbReference>
<dbReference type="InParanoid" id="D3BMP0"/>
<evidence type="ECO:0000313" key="19">
    <source>
        <dbReference type="Proteomes" id="UP000001396"/>
    </source>
</evidence>
<feature type="transmembrane region" description="Helical" evidence="15">
    <location>
        <begin position="452"/>
        <end position="473"/>
    </location>
</feature>
<feature type="domain" description="P-type ATPase C-terminal" evidence="17">
    <location>
        <begin position="424"/>
        <end position="673"/>
    </location>
</feature>
<feature type="binding site" evidence="14">
    <location>
        <position position="402"/>
    </location>
    <ligand>
        <name>Mg(2+)</name>
        <dbReference type="ChEBI" id="CHEBI:18420"/>
    </ligand>
</feature>
<feature type="binding site" evidence="13">
    <location>
        <position position="274"/>
    </location>
    <ligand>
        <name>ATP</name>
        <dbReference type="ChEBI" id="CHEBI:30616"/>
    </ligand>
</feature>
<evidence type="ECO:0000259" key="17">
    <source>
        <dbReference type="Pfam" id="PF16212"/>
    </source>
</evidence>
<name>D3BMP0_HETP5</name>
<feature type="transmembrane region" description="Helical" evidence="15">
    <location>
        <begin position="575"/>
        <end position="597"/>
    </location>
</feature>
<comment type="cofactor">
    <cofactor evidence="14">
        <name>Mg(2+)</name>
        <dbReference type="ChEBI" id="CHEBI:18420"/>
    </cofactor>
</comment>
<keyword evidence="7 13" id="KW-0067">ATP-binding</keyword>
<dbReference type="InterPro" id="IPR023299">
    <property type="entry name" value="ATPase_P-typ_cyto_dom_N"/>
</dbReference>
<keyword evidence="5 14" id="KW-0479">Metal-binding</keyword>
<feature type="transmembrane region" description="Helical" evidence="15">
    <location>
        <begin position="537"/>
        <end position="555"/>
    </location>
</feature>
<dbReference type="RefSeq" id="XP_020429381.1">
    <property type="nucleotide sequence ID" value="XM_020583194.1"/>
</dbReference>
<dbReference type="GO" id="GO:0140326">
    <property type="term" value="F:ATPase-coupled intramembrane lipid transporter activity"/>
    <property type="evidence" value="ECO:0007669"/>
    <property type="project" value="UniProtKB-EC"/>
</dbReference>
<reference evidence="18 19" key="1">
    <citation type="journal article" date="2011" name="Genome Res.">
        <title>Phylogeny-wide analysis of social amoeba genomes highlights ancient origins for complex intercellular communication.</title>
        <authorList>
            <person name="Heidel A.J."/>
            <person name="Lawal H.M."/>
            <person name="Felder M."/>
            <person name="Schilde C."/>
            <person name="Helps N.R."/>
            <person name="Tunggal B."/>
            <person name="Rivero F."/>
            <person name="John U."/>
            <person name="Schleicher M."/>
            <person name="Eichinger L."/>
            <person name="Platzer M."/>
            <person name="Noegel A.A."/>
            <person name="Schaap P."/>
            <person name="Gloeckner G."/>
        </authorList>
    </citation>
    <scope>NUCLEOTIDE SEQUENCE [LARGE SCALE GENOMIC DNA]</scope>
    <source>
        <strain evidence="19">ATCC 26659 / Pp 5 / PN500</strain>
    </source>
</reference>
<evidence type="ECO:0000256" key="6">
    <source>
        <dbReference type="ARBA" id="ARBA00022741"/>
    </source>
</evidence>
<evidence type="ECO:0000256" key="3">
    <source>
        <dbReference type="ARBA" id="ARBA00022448"/>
    </source>
</evidence>
<dbReference type="InterPro" id="IPR006539">
    <property type="entry name" value="P-type_ATPase_IV"/>
</dbReference>
<feature type="binding site" evidence="13">
    <location>
        <position position="94"/>
    </location>
    <ligand>
        <name>ATP</name>
        <dbReference type="ChEBI" id="CHEBI:30616"/>
    </ligand>
</feature>
<evidence type="ECO:0000256" key="15">
    <source>
        <dbReference type="RuleBase" id="RU362033"/>
    </source>
</evidence>
<dbReference type="SUPFAM" id="SSF56784">
    <property type="entry name" value="HAD-like"/>
    <property type="match status" value="1"/>
</dbReference>
<organism evidence="18 19">
    <name type="scientific">Heterostelium pallidum (strain ATCC 26659 / Pp 5 / PN500)</name>
    <name type="common">Cellular slime mold</name>
    <name type="synonym">Polysphondylium pallidum</name>
    <dbReference type="NCBI Taxonomy" id="670386"/>
    <lineage>
        <taxon>Eukaryota</taxon>
        <taxon>Amoebozoa</taxon>
        <taxon>Evosea</taxon>
        <taxon>Eumycetozoa</taxon>
        <taxon>Dictyostelia</taxon>
        <taxon>Acytosteliales</taxon>
        <taxon>Acytosteliaceae</taxon>
        <taxon>Heterostelium</taxon>
    </lineage>
</organism>
<dbReference type="InterPro" id="IPR036412">
    <property type="entry name" value="HAD-like_sf"/>
</dbReference>
<feature type="binding site" evidence="13">
    <location>
        <position position="402"/>
    </location>
    <ligand>
        <name>ATP</name>
        <dbReference type="ChEBI" id="CHEBI:30616"/>
    </ligand>
</feature>
<dbReference type="STRING" id="670386.D3BMP0"/>
<evidence type="ECO:0000256" key="4">
    <source>
        <dbReference type="ARBA" id="ARBA00022692"/>
    </source>
</evidence>
<feature type="binding site" evidence="13">
    <location>
        <position position="275"/>
    </location>
    <ligand>
        <name>ATP</name>
        <dbReference type="ChEBI" id="CHEBI:30616"/>
    </ligand>
</feature>
<dbReference type="PANTHER" id="PTHR24092">
    <property type="entry name" value="PROBABLE PHOSPHOLIPID-TRANSPORTING ATPASE"/>
    <property type="match status" value="1"/>
</dbReference>
<dbReference type="NCBIfam" id="TIGR01494">
    <property type="entry name" value="ATPase_P-type"/>
    <property type="match status" value="1"/>
</dbReference>
<dbReference type="GO" id="GO:0045332">
    <property type="term" value="P:phospholipid translocation"/>
    <property type="evidence" value="ECO:0007669"/>
    <property type="project" value="TreeGrafter"/>
</dbReference>
<keyword evidence="11 15" id="KW-0472">Membrane</keyword>
<dbReference type="GeneID" id="31367930"/>
<feature type="binding site" evidence="13">
    <location>
        <position position="159"/>
    </location>
    <ligand>
        <name>ATP</name>
        <dbReference type="ChEBI" id="CHEBI:30616"/>
    </ligand>
</feature>
<comment type="subcellular location">
    <subcellularLocation>
        <location evidence="1">Endomembrane system</location>
        <topology evidence="1">Multi-pass membrane protein</topology>
    </subcellularLocation>
    <subcellularLocation>
        <location evidence="15">Membrane</location>
        <topology evidence="15">Multi-pass membrane protein</topology>
    </subcellularLocation>
</comment>
<evidence type="ECO:0000256" key="5">
    <source>
        <dbReference type="ARBA" id="ARBA00022723"/>
    </source>
</evidence>
<evidence type="ECO:0000256" key="1">
    <source>
        <dbReference type="ARBA" id="ARBA00004127"/>
    </source>
</evidence>
<dbReference type="NCBIfam" id="TIGR01652">
    <property type="entry name" value="ATPase-Plipid"/>
    <property type="match status" value="1"/>
</dbReference>
<dbReference type="OMA" id="PHEHAND"/>
<evidence type="ECO:0000313" key="18">
    <source>
        <dbReference type="EMBL" id="EFA77252.1"/>
    </source>
</evidence>
<feature type="binding site" evidence="13">
    <location>
        <position position="372"/>
    </location>
    <ligand>
        <name>ATP</name>
        <dbReference type="ChEBI" id="CHEBI:30616"/>
    </ligand>
</feature>
<feature type="binding site" evidence="13">
    <location>
        <position position="378"/>
    </location>
    <ligand>
        <name>ATP</name>
        <dbReference type="ChEBI" id="CHEBI:30616"/>
    </ligand>
</feature>
<dbReference type="SUPFAM" id="SSF81660">
    <property type="entry name" value="Metal cation-transporting ATPase, ATP-binding domain N"/>
    <property type="match status" value="1"/>
</dbReference>
<comment type="similarity">
    <text evidence="2 15">Belongs to the cation transport ATPase (P-type) (TC 3.A.3) family. Type IV subfamily.</text>
</comment>
<dbReference type="SUPFAM" id="SSF81665">
    <property type="entry name" value="Calcium ATPase, transmembrane domain M"/>
    <property type="match status" value="1"/>
</dbReference>
<keyword evidence="8 14" id="KW-0460">Magnesium</keyword>
<evidence type="ECO:0000256" key="9">
    <source>
        <dbReference type="ARBA" id="ARBA00022967"/>
    </source>
</evidence>
<dbReference type="Pfam" id="PF13246">
    <property type="entry name" value="Cation_ATPase"/>
    <property type="match status" value="1"/>
</dbReference>
<keyword evidence="9 15" id="KW-1278">Translocase</keyword>
<evidence type="ECO:0000256" key="7">
    <source>
        <dbReference type="ARBA" id="ARBA00022840"/>
    </source>
</evidence>
<keyword evidence="3" id="KW-0813">Transport</keyword>
<keyword evidence="6 13" id="KW-0547">Nucleotide-binding</keyword>
<dbReference type="GO" id="GO:0016887">
    <property type="term" value="F:ATP hydrolysis activity"/>
    <property type="evidence" value="ECO:0007669"/>
    <property type="project" value="InterPro"/>
</dbReference>
<feature type="transmembrane region" description="Helical" evidence="15">
    <location>
        <begin position="645"/>
        <end position="668"/>
    </location>
</feature>
<gene>
    <name evidence="18" type="ORF">PPL_12463</name>
</gene>
<dbReference type="InterPro" id="IPR023214">
    <property type="entry name" value="HAD_sf"/>
</dbReference>
<dbReference type="FunFam" id="3.40.50.1000:FF:000130">
    <property type="entry name" value="Phospholipid-transporting ATPase"/>
    <property type="match status" value="1"/>
</dbReference>
<feature type="binding site" evidence="13">
    <location>
        <position position="194"/>
    </location>
    <ligand>
        <name>ATP</name>
        <dbReference type="ChEBI" id="CHEBI:30616"/>
    </ligand>
</feature>
<evidence type="ECO:0000256" key="14">
    <source>
        <dbReference type="PIRSR" id="PIRSR606539-3"/>
    </source>
</evidence>
<dbReference type="InterPro" id="IPR032630">
    <property type="entry name" value="P_typ_ATPase_c"/>
</dbReference>
<dbReference type="Pfam" id="PF16212">
    <property type="entry name" value="PhoLip_ATPase_C"/>
    <property type="match status" value="1"/>
</dbReference>
<dbReference type="GO" id="GO:0000287">
    <property type="term" value="F:magnesium ion binding"/>
    <property type="evidence" value="ECO:0007669"/>
    <property type="project" value="UniProtKB-UniRule"/>
</dbReference>
<protein>
    <recommendedName>
        <fullName evidence="15">Phospholipid-transporting ATPase</fullName>
        <ecNumber evidence="15">7.6.2.1</ecNumber>
    </recommendedName>
</protein>
<dbReference type="Proteomes" id="UP000001396">
    <property type="component" value="Unassembled WGS sequence"/>
</dbReference>
<keyword evidence="4 15" id="KW-0812">Transmembrane</keyword>
<evidence type="ECO:0000256" key="2">
    <source>
        <dbReference type="ARBA" id="ARBA00008109"/>
    </source>
</evidence>
<evidence type="ECO:0000256" key="16">
    <source>
        <dbReference type="SAM" id="MobiDB-lite"/>
    </source>
</evidence>
<feature type="binding site" evidence="14">
    <location>
        <position position="398"/>
    </location>
    <ligand>
        <name>Mg(2+)</name>
        <dbReference type="ChEBI" id="CHEBI:18420"/>
    </ligand>
</feature>
<evidence type="ECO:0000256" key="13">
    <source>
        <dbReference type="PIRSR" id="PIRSR606539-2"/>
    </source>
</evidence>
<feature type="transmembrane region" description="Helical" evidence="15">
    <location>
        <begin position="485"/>
        <end position="508"/>
    </location>
</feature>
<dbReference type="Gene3D" id="3.40.1110.10">
    <property type="entry name" value="Calcium-transporting ATPase, cytoplasmic domain N"/>
    <property type="match status" value="1"/>
</dbReference>
<feature type="binding site" evidence="13">
    <location>
        <position position="276"/>
    </location>
    <ligand>
        <name>ATP</name>
        <dbReference type="ChEBI" id="CHEBI:30616"/>
    </ligand>
</feature>